<reference evidence="1 2" key="1">
    <citation type="submission" date="2024-02" db="EMBL/GenBank/DDBJ databases">
        <authorList>
            <person name="Chen Y."/>
            <person name="Shah S."/>
            <person name="Dougan E. K."/>
            <person name="Thang M."/>
            <person name="Chan C."/>
        </authorList>
    </citation>
    <scope>NUCLEOTIDE SEQUENCE [LARGE SCALE GENOMIC DNA]</scope>
</reference>
<sequence length="144" mass="16565">MGKREKNFDGSVMKEEALAALEELLSFHEEDSRASQGELEELDRLRRQCQKRSLQNLFADGRRSAVAFADVLRWWWDMPEEYREAAGLAVPASELRQRLRRQPEEMFRGPLRRVASEASFARQALRGARACLCRTQGIGCQANH</sequence>
<protein>
    <submittedName>
        <fullName evidence="1">Uncharacterized protein</fullName>
    </submittedName>
</protein>
<accession>A0ABP0HZV9</accession>
<evidence type="ECO:0000313" key="2">
    <source>
        <dbReference type="Proteomes" id="UP001642484"/>
    </source>
</evidence>
<evidence type="ECO:0000313" key="1">
    <source>
        <dbReference type="EMBL" id="CAK8995804.1"/>
    </source>
</evidence>
<gene>
    <name evidence="1" type="ORF">CCMP2556_LOCUS4184</name>
</gene>
<name>A0ABP0HZV9_9DINO</name>
<dbReference type="Proteomes" id="UP001642484">
    <property type="component" value="Unassembled WGS sequence"/>
</dbReference>
<keyword evidence="2" id="KW-1185">Reference proteome</keyword>
<comment type="caution">
    <text evidence="1">The sequence shown here is derived from an EMBL/GenBank/DDBJ whole genome shotgun (WGS) entry which is preliminary data.</text>
</comment>
<dbReference type="EMBL" id="CAXAMN010001692">
    <property type="protein sequence ID" value="CAK8995804.1"/>
    <property type="molecule type" value="Genomic_DNA"/>
</dbReference>
<organism evidence="1 2">
    <name type="scientific">Durusdinium trenchii</name>
    <dbReference type="NCBI Taxonomy" id="1381693"/>
    <lineage>
        <taxon>Eukaryota</taxon>
        <taxon>Sar</taxon>
        <taxon>Alveolata</taxon>
        <taxon>Dinophyceae</taxon>
        <taxon>Suessiales</taxon>
        <taxon>Symbiodiniaceae</taxon>
        <taxon>Durusdinium</taxon>
    </lineage>
</organism>
<proteinExistence type="predicted"/>